<dbReference type="Pfam" id="PF00905">
    <property type="entry name" value="Transpeptidase"/>
    <property type="match status" value="1"/>
</dbReference>
<dbReference type="InterPro" id="IPR012338">
    <property type="entry name" value="Beta-lactam/transpept-like"/>
</dbReference>
<organism evidence="2">
    <name type="scientific">Candidatus Tenderia electrophaga</name>
    <dbReference type="NCBI Taxonomy" id="1748243"/>
    <lineage>
        <taxon>Bacteria</taxon>
        <taxon>Pseudomonadati</taxon>
        <taxon>Pseudomonadota</taxon>
        <taxon>Gammaproteobacteria</taxon>
        <taxon>Candidatus Tenderiales</taxon>
        <taxon>Candidatus Tenderiaceae</taxon>
        <taxon>Candidatus Tenderia</taxon>
    </lineage>
</organism>
<sequence length="312" mass="34238">KLRTSRAKPLFNRALQGQYPPGSTIKPFIGLAGLEDGTITTETSLFCRGWHTIKGDDHKYRDWKKRGHGHTDLKKSIVESCDVFYYDLAQTMGIDRIHDFLAPFGFGSKTGIDISGEANGILPSTKWKRRVRGKPWYLGETLIAGIGQGYTLTTPLQLAKATAILANRGHSVQPHLFKQASQPDAEPREYQASSDSTLISKVKDSNWEATIEAMEDVIYGRHGTARRINHGQPYRIAGKTGTAQVFGIKQDEEYVEEDVGKHLRDHALFIAFAPSDKPQIAVAVIVENGGHGGSVAAPIAGAVIDQYLGGRQ</sequence>
<comment type="caution">
    <text evidence="2">The sequence shown here is derived from an EMBL/GenBank/DDBJ whole genome shotgun (WGS) entry which is preliminary data.</text>
</comment>
<accession>A0A832J520</accession>
<proteinExistence type="predicted"/>
<gene>
    <name evidence="2" type="ORF">ENJ65_06105</name>
</gene>
<feature type="non-terminal residue" evidence="2">
    <location>
        <position position="1"/>
    </location>
</feature>
<dbReference type="GO" id="GO:0071555">
    <property type="term" value="P:cell wall organization"/>
    <property type="evidence" value="ECO:0007669"/>
    <property type="project" value="TreeGrafter"/>
</dbReference>
<dbReference type="PANTHER" id="PTHR30627">
    <property type="entry name" value="PEPTIDOGLYCAN D,D-TRANSPEPTIDASE"/>
    <property type="match status" value="1"/>
</dbReference>
<dbReference type="InterPro" id="IPR001460">
    <property type="entry name" value="PCN-bd_Tpept"/>
</dbReference>
<protein>
    <submittedName>
        <fullName evidence="2">Penicillin-binding protein 2</fullName>
    </submittedName>
</protein>
<dbReference type="InterPro" id="IPR050515">
    <property type="entry name" value="Beta-lactam/transpept"/>
</dbReference>
<dbReference type="GO" id="GO:0008658">
    <property type="term" value="F:penicillin binding"/>
    <property type="evidence" value="ECO:0007669"/>
    <property type="project" value="InterPro"/>
</dbReference>
<evidence type="ECO:0000259" key="1">
    <source>
        <dbReference type="Pfam" id="PF00905"/>
    </source>
</evidence>
<dbReference type="AlphaFoldDB" id="A0A832J520"/>
<dbReference type="SUPFAM" id="SSF56601">
    <property type="entry name" value="beta-lactamase/transpeptidase-like"/>
    <property type="match status" value="1"/>
</dbReference>
<feature type="domain" description="Penicillin-binding protein transpeptidase" evidence="1">
    <location>
        <begin position="7"/>
        <end position="304"/>
    </location>
</feature>
<evidence type="ECO:0000313" key="2">
    <source>
        <dbReference type="EMBL" id="HHJ81189.1"/>
    </source>
</evidence>
<reference evidence="2" key="1">
    <citation type="journal article" date="2020" name="mSystems">
        <title>Genome- and Community-Level Interaction Insights into Carbon Utilization and Element Cycling Functions of Hydrothermarchaeota in Hydrothermal Sediment.</title>
        <authorList>
            <person name="Zhou Z."/>
            <person name="Liu Y."/>
            <person name="Xu W."/>
            <person name="Pan J."/>
            <person name="Luo Z.H."/>
            <person name="Li M."/>
        </authorList>
    </citation>
    <scope>NUCLEOTIDE SEQUENCE [LARGE SCALE GENOMIC DNA]</scope>
    <source>
        <strain evidence="2">HyVt-505</strain>
    </source>
</reference>
<dbReference type="Proteomes" id="UP000885832">
    <property type="component" value="Unassembled WGS sequence"/>
</dbReference>
<dbReference type="GO" id="GO:0071972">
    <property type="term" value="F:peptidoglycan L,D-transpeptidase activity"/>
    <property type="evidence" value="ECO:0007669"/>
    <property type="project" value="TreeGrafter"/>
</dbReference>
<name>A0A832J520_9GAMM</name>
<dbReference type="Gene3D" id="3.40.710.10">
    <property type="entry name" value="DD-peptidase/beta-lactamase superfamily"/>
    <property type="match status" value="1"/>
</dbReference>
<dbReference type="EMBL" id="DRNF01000385">
    <property type="protein sequence ID" value="HHJ81189.1"/>
    <property type="molecule type" value="Genomic_DNA"/>
</dbReference>
<dbReference type="PANTHER" id="PTHR30627:SF2">
    <property type="entry name" value="PEPTIDOGLYCAN D,D-TRANSPEPTIDASE MRDA"/>
    <property type="match status" value="1"/>
</dbReference>
<dbReference type="GO" id="GO:0005886">
    <property type="term" value="C:plasma membrane"/>
    <property type="evidence" value="ECO:0007669"/>
    <property type="project" value="TreeGrafter"/>
</dbReference>